<dbReference type="EMBL" id="GL196427">
    <property type="protein sequence ID" value="EFB24483.1"/>
    <property type="molecule type" value="Genomic_DNA"/>
</dbReference>
<dbReference type="InParanoid" id="D2I8E9"/>
<reference evidence="2" key="1">
    <citation type="journal article" date="2010" name="Nature">
        <title>The sequence and de novo assembly of the giant panda genome.</title>
        <authorList>
            <person name="Li R."/>
            <person name="Fan W."/>
            <person name="Tian G."/>
            <person name="Zhu H."/>
            <person name="He L."/>
            <person name="Cai J."/>
            <person name="Huang Q."/>
            <person name="Cai Q."/>
            <person name="Li B."/>
            <person name="Bai Y."/>
            <person name="Zhang Z."/>
            <person name="Zhang Y."/>
            <person name="Wang W."/>
            <person name="Li J."/>
            <person name="Wei F."/>
            <person name="Li H."/>
            <person name="Jian M."/>
            <person name="Li J."/>
            <person name="Zhang Z."/>
            <person name="Nielsen R."/>
            <person name="Li D."/>
            <person name="Gu W."/>
            <person name="Yang Z."/>
            <person name="Xuan Z."/>
            <person name="Ryder O.A."/>
            <person name="Leung F.C."/>
            <person name="Zhou Y."/>
            <person name="Cao J."/>
            <person name="Sun X."/>
            <person name="Fu Y."/>
            <person name="Fang X."/>
            <person name="Guo X."/>
            <person name="Wang B."/>
            <person name="Hou R."/>
            <person name="Shen F."/>
            <person name="Mu B."/>
            <person name="Ni P."/>
            <person name="Lin R."/>
            <person name="Qian W."/>
            <person name="Wang G."/>
            <person name="Yu C."/>
            <person name="Nie W."/>
            <person name="Wang J."/>
            <person name="Wu Z."/>
            <person name="Liang H."/>
            <person name="Min J."/>
            <person name="Wu Q."/>
            <person name="Cheng S."/>
            <person name="Ruan J."/>
            <person name="Wang M."/>
            <person name="Shi Z."/>
            <person name="Wen M."/>
            <person name="Liu B."/>
            <person name="Ren X."/>
            <person name="Zheng H."/>
            <person name="Dong D."/>
            <person name="Cook K."/>
            <person name="Shan G."/>
            <person name="Zhang H."/>
            <person name="Kosiol C."/>
            <person name="Xie X."/>
            <person name="Lu Z."/>
            <person name="Zheng H."/>
            <person name="Li Y."/>
            <person name="Steiner C.C."/>
            <person name="Lam T.T."/>
            <person name="Lin S."/>
            <person name="Zhang Q."/>
            <person name="Li G."/>
            <person name="Tian J."/>
            <person name="Gong T."/>
            <person name="Liu H."/>
            <person name="Zhang D."/>
            <person name="Fang L."/>
            <person name="Ye C."/>
            <person name="Zhang J."/>
            <person name="Hu W."/>
            <person name="Xu A."/>
            <person name="Ren Y."/>
            <person name="Zhang G."/>
            <person name="Bruford M.W."/>
            <person name="Li Q."/>
            <person name="Ma L."/>
            <person name="Guo Y."/>
            <person name="An N."/>
            <person name="Hu Y."/>
            <person name="Zheng Y."/>
            <person name="Shi Y."/>
            <person name="Li Z."/>
            <person name="Liu Q."/>
            <person name="Chen Y."/>
            <person name="Zhao J."/>
            <person name="Qu N."/>
            <person name="Zhao S."/>
            <person name="Tian F."/>
            <person name="Wang X."/>
            <person name="Wang H."/>
            <person name="Xu L."/>
            <person name="Liu X."/>
            <person name="Vinar T."/>
            <person name="Wang Y."/>
            <person name="Lam T.W."/>
            <person name="Yiu S.M."/>
            <person name="Liu S."/>
            <person name="Zhang H."/>
            <person name="Li D."/>
            <person name="Huang Y."/>
            <person name="Wang X."/>
            <person name="Yang G."/>
            <person name="Jiang Z."/>
            <person name="Wang J."/>
            <person name="Qin N."/>
            <person name="Li L."/>
            <person name="Li J."/>
            <person name="Bolund L."/>
            <person name="Kristiansen K."/>
            <person name="Wong G.K."/>
            <person name="Olson M."/>
            <person name="Zhang X."/>
            <person name="Li S."/>
            <person name="Yang H."/>
            <person name="Wang J."/>
            <person name="Wang J."/>
        </authorList>
    </citation>
    <scope>NUCLEOTIDE SEQUENCE [LARGE SCALE GENOMIC DNA]</scope>
</reference>
<sequence>MASTHLVERRHWVLSRAISSILATWLGHYPEDFFQPPEFPCLRALLAYVRRNVPGSDLEQRAELLLSRLRHLEPAELEAVAPEPEQAPAPAMEAPEEPLKPRPMSETVEDILTDLTHCQEPAHDILTALTPCQELEDPPVPFAAPASLHTAALSMEVPEEPLMPPAL</sequence>
<accession>D2I8E9</accession>
<dbReference type="SUPFAM" id="SSF48366">
    <property type="entry name" value="Ras GEF"/>
    <property type="match status" value="1"/>
</dbReference>
<dbReference type="PANTHER" id="PTHR46793">
    <property type="entry name" value="1700018F24RIK PROTEIN-RELATED-RELATED"/>
    <property type="match status" value="1"/>
</dbReference>
<dbReference type="AlphaFoldDB" id="D2I8E9"/>
<evidence type="ECO:0008006" key="3">
    <source>
        <dbReference type="Google" id="ProtNLM"/>
    </source>
</evidence>
<feature type="compositionally biased region" description="Low complexity" evidence="1">
    <location>
        <begin position="77"/>
        <end position="93"/>
    </location>
</feature>
<evidence type="ECO:0000313" key="2">
    <source>
        <dbReference type="EMBL" id="EFB24483.1"/>
    </source>
</evidence>
<protein>
    <recommendedName>
        <fullName evidence="3">N-terminal Ras-GEF domain-containing protein</fullName>
    </recommendedName>
</protein>
<name>D2I8E9_AILME</name>
<dbReference type="InterPro" id="IPR023578">
    <property type="entry name" value="Ras_GEF_dom_sf"/>
</dbReference>
<gene>
    <name evidence="2" type="ORF">PANDA_022352</name>
</gene>
<proteinExistence type="predicted"/>
<dbReference type="Gene3D" id="1.20.870.10">
    <property type="entry name" value="Son of sevenless (SoS) protein Chain: S domain 1"/>
    <property type="match status" value="1"/>
</dbReference>
<evidence type="ECO:0000256" key="1">
    <source>
        <dbReference type="SAM" id="MobiDB-lite"/>
    </source>
</evidence>
<organism evidence="2">
    <name type="scientific">Ailuropoda melanoleuca</name>
    <name type="common">Giant panda</name>
    <dbReference type="NCBI Taxonomy" id="9646"/>
    <lineage>
        <taxon>Eukaryota</taxon>
        <taxon>Metazoa</taxon>
        <taxon>Chordata</taxon>
        <taxon>Craniata</taxon>
        <taxon>Vertebrata</taxon>
        <taxon>Euteleostomi</taxon>
        <taxon>Mammalia</taxon>
        <taxon>Eutheria</taxon>
        <taxon>Laurasiatheria</taxon>
        <taxon>Carnivora</taxon>
        <taxon>Caniformia</taxon>
        <taxon>Ursidae</taxon>
        <taxon>Ailuropoda</taxon>
    </lineage>
</organism>
<feature type="region of interest" description="Disordered" evidence="1">
    <location>
        <begin position="76"/>
        <end position="102"/>
    </location>
</feature>
<dbReference type="PANTHER" id="PTHR46793:SF3">
    <property type="entry name" value="RIKEN CDNA 4930596D02 GENE"/>
    <property type="match status" value="1"/>
</dbReference>